<gene>
    <name evidence="2" type="ordered locus">Mnod_5796</name>
</gene>
<dbReference type="EMBL" id="CP001349">
    <property type="protein sequence ID" value="ACL60625.1"/>
    <property type="molecule type" value="Genomic_DNA"/>
</dbReference>
<protein>
    <submittedName>
        <fullName evidence="2">GcrA cell cycle regulator</fullName>
    </submittedName>
</protein>
<dbReference type="STRING" id="460265.Mnod_5796"/>
<feature type="compositionally biased region" description="Basic and acidic residues" evidence="1">
    <location>
        <begin position="89"/>
        <end position="98"/>
    </location>
</feature>
<dbReference type="KEGG" id="mno:Mnod_5796"/>
<accession>B8IRS5</accession>
<dbReference type="AlphaFoldDB" id="B8IRS5"/>
<dbReference type="OrthoDB" id="8252039at2"/>
<dbReference type="Pfam" id="PF07750">
    <property type="entry name" value="GcrA"/>
    <property type="match status" value="1"/>
</dbReference>
<reference evidence="2 3" key="1">
    <citation type="submission" date="2009-01" db="EMBL/GenBank/DDBJ databases">
        <title>Complete sequence of chromosome of Methylobacterium nodulans ORS 2060.</title>
        <authorList>
            <consortium name="US DOE Joint Genome Institute"/>
            <person name="Lucas S."/>
            <person name="Copeland A."/>
            <person name="Lapidus A."/>
            <person name="Glavina del Rio T."/>
            <person name="Dalin E."/>
            <person name="Tice H."/>
            <person name="Bruce D."/>
            <person name="Goodwin L."/>
            <person name="Pitluck S."/>
            <person name="Sims D."/>
            <person name="Brettin T."/>
            <person name="Detter J.C."/>
            <person name="Han C."/>
            <person name="Larimer F."/>
            <person name="Land M."/>
            <person name="Hauser L."/>
            <person name="Kyrpides N."/>
            <person name="Ivanova N."/>
            <person name="Marx C.J."/>
            <person name="Richardson P."/>
        </authorList>
    </citation>
    <scope>NUCLEOTIDE SEQUENCE [LARGE SCALE GENOMIC DNA]</scope>
    <source>
        <strain evidence="3">LMG 21967 / CNCM I-2342 / ORS 2060</strain>
    </source>
</reference>
<evidence type="ECO:0000313" key="2">
    <source>
        <dbReference type="EMBL" id="ACL60625.1"/>
    </source>
</evidence>
<keyword evidence="3" id="KW-1185">Reference proteome</keyword>
<evidence type="ECO:0000313" key="3">
    <source>
        <dbReference type="Proteomes" id="UP000008207"/>
    </source>
</evidence>
<dbReference type="HOGENOM" id="CLU_1458656_0_0_5"/>
<dbReference type="Proteomes" id="UP000008207">
    <property type="component" value="Chromosome"/>
</dbReference>
<name>B8IRS5_METNO</name>
<sequence length="172" mass="18139">MSGTEWPSAAIDMLRELWSAGKSGSAIAEAINAAHGLSLSRSAVMGKIRRLGLVGQQGVQPEADTPAEPAAPEPAAAPAEPPQPYVFRPEGKPAERPADGYLLHQLGPGDCRYPITGSVAPSQHRFCGEPVKDGSCYCLAHFRIAYSPPGAFGVSYASLAEKQEQRDLQAAE</sequence>
<proteinExistence type="predicted"/>
<dbReference type="RefSeq" id="WP_015932224.1">
    <property type="nucleotide sequence ID" value="NC_011894.1"/>
</dbReference>
<dbReference type="eggNOG" id="COG5352">
    <property type="taxonomic scope" value="Bacteria"/>
</dbReference>
<organism evidence="2 3">
    <name type="scientific">Methylobacterium nodulans (strain LMG 21967 / CNCM I-2342 / ORS 2060)</name>
    <dbReference type="NCBI Taxonomy" id="460265"/>
    <lineage>
        <taxon>Bacteria</taxon>
        <taxon>Pseudomonadati</taxon>
        <taxon>Pseudomonadota</taxon>
        <taxon>Alphaproteobacteria</taxon>
        <taxon>Hyphomicrobiales</taxon>
        <taxon>Methylobacteriaceae</taxon>
        <taxon>Methylobacterium</taxon>
    </lineage>
</organism>
<feature type="region of interest" description="Disordered" evidence="1">
    <location>
        <begin position="56"/>
        <end position="100"/>
    </location>
</feature>
<evidence type="ECO:0000256" key="1">
    <source>
        <dbReference type="SAM" id="MobiDB-lite"/>
    </source>
</evidence>
<dbReference type="InterPro" id="IPR011681">
    <property type="entry name" value="GcrA"/>
</dbReference>
<feature type="compositionally biased region" description="Low complexity" evidence="1">
    <location>
        <begin position="61"/>
        <end position="78"/>
    </location>
</feature>